<accession>A0A1Y6D142</accession>
<dbReference type="InterPro" id="IPR009056">
    <property type="entry name" value="Cyt_c-like_dom"/>
</dbReference>
<dbReference type="STRING" id="1760988.SAMN02949497_1882"/>
<evidence type="ECO:0000256" key="5">
    <source>
        <dbReference type="SAM" id="SignalP"/>
    </source>
</evidence>
<name>A0A1Y6D142_9GAMM</name>
<evidence type="ECO:0000256" key="4">
    <source>
        <dbReference type="PROSITE-ProRule" id="PRU00433"/>
    </source>
</evidence>
<dbReference type="AlphaFoldDB" id="A0A1Y6D142"/>
<sequence length="106" mass="11258">MSNRPWAWIACGGGLLLGSAQAADPSPERQAALTHLLRQDCGSCHGMTLHGGLGPALLPEALAGKPDAFLVETLLNGRPGTAMPPWRSLLTPDEAVWLVRQLRKTP</sequence>
<dbReference type="GO" id="GO:0046872">
    <property type="term" value="F:metal ion binding"/>
    <property type="evidence" value="ECO:0007669"/>
    <property type="project" value="UniProtKB-KW"/>
</dbReference>
<protein>
    <submittedName>
        <fullName evidence="7">Cytochrome c55X</fullName>
    </submittedName>
</protein>
<dbReference type="GO" id="GO:0009055">
    <property type="term" value="F:electron transfer activity"/>
    <property type="evidence" value="ECO:0007669"/>
    <property type="project" value="InterPro"/>
</dbReference>
<feature type="chain" id="PRO_5012893219" evidence="5">
    <location>
        <begin position="23"/>
        <end position="106"/>
    </location>
</feature>
<evidence type="ECO:0000313" key="7">
    <source>
        <dbReference type="EMBL" id="SMF94563.1"/>
    </source>
</evidence>
<organism evidence="7 8">
    <name type="scientific">Methylomagnum ishizawai</name>
    <dbReference type="NCBI Taxonomy" id="1760988"/>
    <lineage>
        <taxon>Bacteria</taxon>
        <taxon>Pseudomonadati</taxon>
        <taxon>Pseudomonadota</taxon>
        <taxon>Gammaproteobacteria</taxon>
        <taxon>Methylococcales</taxon>
        <taxon>Methylococcaceae</taxon>
        <taxon>Methylomagnum</taxon>
    </lineage>
</organism>
<gene>
    <name evidence="7" type="ORF">SAMN02949497_1882</name>
</gene>
<evidence type="ECO:0000256" key="2">
    <source>
        <dbReference type="ARBA" id="ARBA00022723"/>
    </source>
</evidence>
<keyword evidence="8" id="KW-1185">Reference proteome</keyword>
<evidence type="ECO:0000256" key="3">
    <source>
        <dbReference type="ARBA" id="ARBA00023004"/>
    </source>
</evidence>
<dbReference type="GO" id="GO:0020037">
    <property type="term" value="F:heme binding"/>
    <property type="evidence" value="ECO:0007669"/>
    <property type="project" value="InterPro"/>
</dbReference>
<reference evidence="7 8" key="1">
    <citation type="submission" date="2016-12" db="EMBL/GenBank/DDBJ databases">
        <authorList>
            <person name="Song W.-J."/>
            <person name="Kurnit D.M."/>
        </authorList>
    </citation>
    <scope>NUCLEOTIDE SEQUENCE [LARGE SCALE GENOMIC DNA]</scope>
    <source>
        <strain evidence="7 8">175</strain>
    </source>
</reference>
<dbReference type="PROSITE" id="PS51007">
    <property type="entry name" value="CYTC"/>
    <property type="match status" value="1"/>
</dbReference>
<feature type="domain" description="Cytochrome c" evidence="6">
    <location>
        <begin position="28"/>
        <end position="106"/>
    </location>
</feature>
<dbReference type="Gene3D" id="1.10.760.10">
    <property type="entry name" value="Cytochrome c-like domain"/>
    <property type="match status" value="1"/>
</dbReference>
<dbReference type="Proteomes" id="UP000192923">
    <property type="component" value="Unassembled WGS sequence"/>
</dbReference>
<feature type="signal peptide" evidence="5">
    <location>
        <begin position="1"/>
        <end position="22"/>
    </location>
</feature>
<keyword evidence="3 4" id="KW-0408">Iron</keyword>
<dbReference type="InterPro" id="IPR036909">
    <property type="entry name" value="Cyt_c-like_dom_sf"/>
</dbReference>
<evidence type="ECO:0000313" key="8">
    <source>
        <dbReference type="Proteomes" id="UP000192923"/>
    </source>
</evidence>
<evidence type="ECO:0000259" key="6">
    <source>
        <dbReference type="PROSITE" id="PS51007"/>
    </source>
</evidence>
<keyword evidence="5" id="KW-0732">Signal</keyword>
<dbReference type="SUPFAM" id="SSF46626">
    <property type="entry name" value="Cytochrome c"/>
    <property type="match status" value="1"/>
</dbReference>
<dbReference type="RefSeq" id="WP_217807274.1">
    <property type="nucleotide sequence ID" value="NZ_FXAM01000001.1"/>
</dbReference>
<evidence type="ECO:0000256" key="1">
    <source>
        <dbReference type="ARBA" id="ARBA00022617"/>
    </source>
</evidence>
<proteinExistence type="predicted"/>
<keyword evidence="2 4" id="KW-0479">Metal-binding</keyword>
<keyword evidence="1 4" id="KW-0349">Heme</keyword>
<dbReference type="EMBL" id="FXAM01000001">
    <property type="protein sequence ID" value="SMF94563.1"/>
    <property type="molecule type" value="Genomic_DNA"/>
</dbReference>
<dbReference type="Pfam" id="PF13442">
    <property type="entry name" value="Cytochrome_CBB3"/>
    <property type="match status" value="1"/>
</dbReference>